<feature type="region of interest" description="Disordered" evidence="1">
    <location>
        <begin position="193"/>
        <end position="228"/>
    </location>
</feature>
<reference evidence="3 4" key="1">
    <citation type="submission" date="2022-06" db="EMBL/GenBank/DDBJ databases">
        <title>Endosaccharibacter gen. nov., sp. nov., endophytic bacteria isolated from sugarcane.</title>
        <authorList>
            <person name="Pitiwittayakul N."/>
            <person name="Yukphan P."/>
            <person name="Charoenyingcharoen P."/>
            <person name="Tanasupawat S."/>
        </authorList>
    </citation>
    <scope>NUCLEOTIDE SEQUENCE [LARGE SCALE GENOMIC DNA]</scope>
    <source>
        <strain evidence="3 4">KSS8</strain>
    </source>
</reference>
<dbReference type="EMBL" id="JAMSKV010000001">
    <property type="protein sequence ID" value="MCQ8276936.1"/>
    <property type="molecule type" value="Genomic_DNA"/>
</dbReference>
<evidence type="ECO:0000313" key="4">
    <source>
        <dbReference type="Proteomes" id="UP001524587"/>
    </source>
</evidence>
<accession>A0ABT1W241</accession>
<evidence type="ECO:0000256" key="2">
    <source>
        <dbReference type="SAM" id="SignalP"/>
    </source>
</evidence>
<feature type="chain" id="PRO_5045326909" evidence="2">
    <location>
        <begin position="31"/>
        <end position="228"/>
    </location>
</feature>
<dbReference type="RefSeq" id="WP_422862381.1">
    <property type="nucleotide sequence ID" value="NZ_JAMSKV010000001.1"/>
</dbReference>
<keyword evidence="4" id="KW-1185">Reference proteome</keyword>
<organism evidence="3 4">
    <name type="scientific">Endosaccharibacter trunci</name>
    <dbReference type="NCBI Taxonomy" id="2812733"/>
    <lineage>
        <taxon>Bacteria</taxon>
        <taxon>Pseudomonadati</taxon>
        <taxon>Pseudomonadota</taxon>
        <taxon>Alphaproteobacteria</taxon>
        <taxon>Acetobacterales</taxon>
        <taxon>Acetobacteraceae</taxon>
        <taxon>Endosaccharibacter</taxon>
    </lineage>
</organism>
<keyword evidence="2" id="KW-0732">Signal</keyword>
<evidence type="ECO:0000256" key="1">
    <source>
        <dbReference type="SAM" id="MobiDB-lite"/>
    </source>
</evidence>
<proteinExistence type="predicted"/>
<comment type="caution">
    <text evidence="3">The sequence shown here is derived from an EMBL/GenBank/DDBJ whole genome shotgun (WGS) entry which is preliminary data.</text>
</comment>
<name>A0ABT1W241_9PROT</name>
<feature type="signal peptide" evidence="2">
    <location>
        <begin position="1"/>
        <end position="30"/>
    </location>
</feature>
<gene>
    <name evidence="3" type="ORF">NFI95_00535</name>
</gene>
<evidence type="ECO:0000313" key="3">
    <source>
        <dbReference type="EMBL" id="MCQ8276936.1"/>
    </source>
</evidence>
<dbReference type="Proteomes" id="UP001524587">
    <property type="component" value="Unassembled WGS sequence"/>
</dbReference>
<sequence>MPALRSTALPTVSALLALVLALPASAQAPAAPPLMPTRDVAVVYSVQPQGAPQPQSVKVYFHNKGDLMRIDGPPNPQDGALGGYMVMNRPAKTMVVILNQQHLYMDVPEGQEVQSPFVLDASMQFTPQGAGTVAGLPCERYSIVAGAGHAEACVTSDGVVLSETGVDGQGNRGTLTAQSVSYGPLDASLFAPPAGFQRAGHPAGPGEQGVPLQAGGLQGLPPATHGTP</sequence>
<protein>
    <submittedName>
        <fullName evidence="3">DUF4412 domain-containing protein</fullName>
    </submittedName>
</protein>